<evidence type="ECO:0000313" key="2">
    <source>
        <dbReference type="Proteomes" id="UP000193920"/>
    </source>
</evidence>
<gene>
    <name evidence="1" type="ORF">LY90DRAFT_515192</name>
</gene>
<keyword evidence="2" id="KW-1185">Reference proteome</keyword>
<proteinExistence type="predicted"/>
<evidence type="ECO:0000313" key="1">
    <source>
        <dbReference type="EMBL" id="ORY23105.1"/>
    </source>
</evidence>
<dbReference type="Proteomes" id="UP000193920">
    <property type="component" value="Unassembled WGS sequence"/>
</dbReference>
<reference evidence="1 2" key="1">
    <citation type="submission" date="2016-08" db="EMBL/GenBank/DDBJ databases">
        <title>A Parts List for Fungal Cellulosomes Revealed by Comparative Genomics.</title>
        <authorList>
            <consortium name="DOE Joint Genome Institute"/>
            <person name="Haitjema C.H."/>
            <person name="Gilmore S.P."/>
            <person name="Henske J.K."/>
            <person name="Solomon K.V."/>
            <person name="De Groot R."/>
            <person name="Kuo A."/>
            <person name="Mondo S.J."/>
            <person name="Salamov A.A."/>
            <person name="Labutti K."/>
            <person name="Zhao Z."/>
            <person name="Chiniquy J."/>
            <person name="Barry K."/>
            <person name="Brewer H.M."/>
            <person name="Purvine S.O."/>
            <person name="Wright A.T."/>
            <person name="Boxma B."/>
            <person name="Van Alen T."/>
            <person name="Hackstein J.H."/>
            <person name="Baker S.E."/>
            <person name="Grigoriev I.V."/>
            <person name="O'Malley M.A."/>
        </authorList>
    </citation>
    <scope>NUCLEOTIDE SEQUENCE [LARGE SCALE GENOMIC DNA]</scope>
    <source>
        <strain evidence="1 2">G1</strain>
    </source>
</reference>
<dbReference type="AlphaFoldDB" id="A0A1Y2AMD3"/>
<dbReference type="OrthoDB" id="5917245at2759"/>
<sequence>MIVNTRKSMNRFEACFNQSFKEQVNAQLSTEINSIQECRRATSILREHEQSYKIKKDKYELLCEEVIKNIELLEAKGKADIPNYLQFMYDSMNIFYHQSINYFPESDSYK</sequence>
<organism evidence="1 2">
    <name type="scientific">Neocallimastix californiae</name>
    <dbReference type="NCBI Taxonomy" id="1754190"/>
    <lineage>
        <taxon>Eukaryota</taxon>
        <taxon>Fungi</taxon>
        <taxon>Fungi incertae sedis</taxon>
        <taxon>Chytridiomycota</taxon>
        <taxon>Chytridiomycota incertae sedis</taxon>
        <taxon>Neocallimastigomycetes</taxon>
        <taxon>Neocallimastigales</taxon>
        <taxon>Neocallimastigaceae</taxon>
        <taxon>Neocallimastix</taxon>
    </lineage>
</organism>
<protein>
    <submittedName>
        <fullName evidence="1">Uncharacterized protein</fullName>
    </submittedName>
</protein>
<dbReference type="EMBL" id="MCOG01000238">
    <property type="protein sequence ID" value="ORY23105.1"/>
    <property type="molecule type" value="Genomic_DNA"/>
</dbReference>
<name>A0A1Y2AMD3_9FUNG</name>
<accession>A0A1Y2AMD3</accession>
<comment type="caution">
    <text evidence="1">The sequence shown here is derived from an EMBL/GenBank/DDBJ whole genome shotgun (WGS) entry which is preliminary data.</text>
</comment>